<keyword evidence="4" id="KW-0732">Signal</keyword>
<keyword evidence="2 8" id="KW-0349">Heme</keyword>
<dbReference type="EMBL" id="CP000961">
    <property type="protein sequence ID" value="ACA84306.1"/>
    <property type="molecule type" value="Genomic_DNA"/>
</dbReference>
<gene>
    <name evidence="11" type="ordered locus">Swoo_0005</name>
</gene>
<dbReference type="GO" id="GO:0009055">
    <property type="term" value="F:electron transfer activity"/>
    <property type="evidence" value="ECO:0007669"/>
    <property type="project" value="InterPro"/>
</dbReference>
<proteinExistence type="predicted"/>
<feature type="binding site" description="covalent" evidence="8">
    <location>
        <position position="76"/>
    </location>
    <ligand>
        <name>heme c</name>
        <dbReference type="ChEBI" id="CHEBI:61717"/>
        <label>1</label>
    </ligand>
</feature>
<dbReference type="GO" id="GO:0042597">
    <property type="term" value="C:periplasmic space"/>
    <property type="evidence" value="ECO:0007669"/>
    <property type="project" value="UniProtKB-SubCell"/>
</dbReference>
<evidence type="ECO:0000256" key="5">
    <source>
        <dbReference type="ARBA" id="ARBA00022764"/>
    </source>
</evidence>
<dbReference type="EC" id="1.11.1.5" evidence="11"/>
<dbReference type="Gene3D" id="1.10.760.10">
    <property type="entry name" value="Cytochrome c-like domain"/>
    <property type="match status" value="2"/>
</dbReference>
<evidence type="ECO:0000256" key="2">
    <source>
        <dbReference type="ARBA" id="ARBA00022617"/>
    </source>
</evidence>
<dbReference type="InterPro" id="IPR036909">
    <property type="entry name" value="Cyt_c-like_dom_sf"/>
</dbReference>
<evidence type="ECO:0000256" key="8">
    <source>
        <dbReference type="PIRSR" id="PIRSR000294-1"/>
    </source>
</evidence>
<dbReference type="NCBIfam" id="TIGR04039">
    <property type="entry name" value="MXAN_0977_Heme2"/>
    <property type="match status" value="1"/>
</dbReference>
<name>B1KCX7_SHEWM</name>
<accession>B1KCX7</accession>
<dbReference type="AlphaFoldDB" id="B1KCX7"/>
<keyword evidence="3 9" id="KW-0479">Metal-binding</keyword>
<dbReference type="PANTHER" id="PTHR30600">
    <property type="entry name" value="CYTOCHROME C PEROXIDASE-RELATED"/>
    <property type="match status" value="1"/>
</dbReference>
<evidence type="ECO:0000313" key="11">
    <source>
        <dbReference type="EMBL" id="ACA84306.1"/>
    </source>
</evidence>
<evidence type="ECO:0000313" key="12">
    <source>
        <dbReference type="Proteomes" id="UP000002168"/>
    </source>
</evidence>
<keyword evidence="11" id="KW-0575">Peroxidase</keyword>
<feature type="binding site" description="covalent" evidence="8">
    <location>
        <position position="232"/>
    </location>
    <ligand>
        <name>heme c</name>
        <dbReference type="ChEBI" id="CHEBI:61717"/>
        <label>2</label>
    </ligand>
</feature>
<dbReference type="InterPro" id="IPR026259">
    <property type="entry name" value="MauG/Cytc_peroxidase"/>
</dbReference>
<feature type="domain" description="Cytochrome c" evidence="10">
    <location>
        <begin position="213"/>
        <end position="377"/>
    </location>
</feature>
<evidence type="ECO:0000256" key="3">
    <source>
        <dbReference type="ARBA" id="ARBA00022723"/>
    </source>
</evidence>
<reference evidence="11 12" key="1">
    <citation type="submission" date="2008-02" db="EMBL/GenBank/DDBJ databases">
        <title>Complete sequence of Shewanella woodyi ATCC 51908.</title>
        <authorList>
            <consortium name="US DOE Joint Genome Institute"/>
            <person name="Copeland A."/>
            <person name="Lucas S."/>
            <person name="Lapidus A."/>
            <person name="Glavina del Rio T."/>
            <person name="Dalin E."/>
            <person name="Tice H."/>
            <person name="Bruce D."/>
            <person name="Goodwin L."/>
            <person name="Pitluck S."/>
            <person name="Sims D."/>
            <person name="Brettin T."/>
            <person name="Detter J.C."/>
            <person name="Han C."/>
            <person name="Kuske C.R."/>
            <person name="Schmutz J."/>
            <person name="Larimer F."/>
            <person name="Land M."/>
            <person name="Hauser L."/>
            <person name="Kyrpides N."/>
            <person name="Lykidis A."/>
            <person name="Zhao J.-S."/>
            <person name="Richardson P."/>
        </authorList>
    </citation>
    <scope>NUCLEOTIDE SEQUENCE [LARGE SCALE GENOMIC DNA]</scope>
    <source>
        <strain evidence="12">ATCC 51908 / MS32</strain>
    </source>
</reference>
<feature type="binding site" description="axial binding residue" evidence="9">
    <location>
        <position position="80"/>
    </location>
    <ligand>
        <name>heme c</name>
        <dbReference type="ChEBI" id="CHEBI:61717"/>
        <label>1</label>
    </ligand>
    <ligandPart>
        <name>Fe</name>
        <dbReference type="ChEBI" id="CHEBI:18248"/>
    </ligandPart>
</feature>
<evidence type="ECO:0000256" key="6">
    <source>
        <dbReference type="ARBA" id="ARBA00023002"/>
    </source>
</evidence>
<dbReference type="GO" id="GO:0020037">
    <property type="term" value="F:heme binding"/>
    <property type="evidence" value="ECO:0007669"/>
    <property type="project" value="InterPro"/>
</dbReference>
<dbReference type="PIRSF" id="PIRSF000294">
    <property type="entry name" value="Cytochrome-c_peroxidase"/>
    <property type="match status" value="1"/>
</dbReference>
<dbReference type="Pfam" id="PF03150">
    <property type="entry name" value="CCP_MauG"/>
    <property type="match status" value="1"/>
</dbReference>
<dbReference type="Proteomes" id="UP000002168">
    <property type="component" value="Chromosome"/>
</dbReference>
<dbReference type="KEGG" id="swd:Swoo_0005"/>
<dbReference type="InterPro" id="IPR051395">
    <property type="entry name" value="Cytochrome_c_Peroxidase/MauG"/>
</dbReference>
<feature type="binding site" description="axial binding residue" evidence="9">
    <location>
        <position position="233"/>
    </location>
    <ligand>
        <name>heme c</name>
        <dbReference type="ChEBI" id="CHEBI:61717"/>
        <label>2</label>
    </ligand>
    <ligandPart>
        <name>Fe</name>
        <dbReference type="ChEBI" id="CHEBI:18248"/>
    </ligandPart>
</feature>
<comment type="PTM">
    <text evidence="8">Binds 2 heme groups per subunit.</text>
</comment>
<keyword evidence="6 11" id="KW-0560">Oxidoreductase</keyword>
<dbReference type="PROSITE" id="PS51007">
    <property type="entry name" value="CYTC"/>
    <property type="match status" value="1"/>
</dbReference>
<feature type="binding site" description="covalent" evidence="8">
    <location>
        <position position="79"/>
    </location>
    <ligand>
        <name>heme c</name>
        <dbReference type="ChEBI" id="CHEBI:61717"/>
        <label>1</label>
    </ligand>
</feature>
<sequence precursor="true">MNKLIWLGLLVFSIPLIYLATTLSQPEPKSDYRWPLAQGFPKPQVPESNPMSQAKVELGRYLFYDKALSANQTQSCASCHIQSLAFSEAKPVSVGSTGEFHRRNSPGLINIAYNKTLTWAHDGLTDIEQQLLLPIFGENPIELGAIGHEDEILARLQRSPYPELFKQAFPNTKSEVDFVQVTQALSSFVRSLLSLNSPFDRYAYQGQDEALNTQELAGMDLFFSERLECHHCHGGFNFTQSTSHEKQPLDKRPFHNTGLYYTERPSLASTSGTMTQNLGYPEKDRGLAEITINPMDDGRFRAPSLRNIALTAPYMHDGSVVTLEEVLEIYAAGGRNITDGDYQGDGRLNPLKSPFIKGFTLTDKEKEQLLAFLHSLTDEEFINNPAFSDPWLDTK</sequence>
<dbReference type="PANTHER" id="PTHR30600:SF14">
    <property type="entry name" value="CYTOCHROME C PEROXIDASE"/>
    <property type="match status" value="1"/>
</dbReference>
<keyword evidence="7 9" id="KW-0408">Iron</keyword>
<keyword evidence="5" id="KW-0574">Periplasm</keyword>
<feature type="binding site" description="covalent" evidence="8">
    <location>
        <position position="229"/>
    </location>
    <ligand>
        <name>heme c</name>
        <dbReference type="ChEBI" id="CHEBI:61717"/>
        <label>2</label>
    </ligand>
</feature>
<evidence type="ECO:0000259" key="10">
    <source>
        <dbReference type="PROSITE" id="PS51007"/>
    </source>
</evidence>
<dbReference type="eggNOG" id="COG1858">
    <property type="taxonomic scope" value="Bacteria"/>
</dbReference>
<organism evidence="11 12">
    <name type="scientific">Shewanella woodyi (strain ATCC 51908 / MS32)</name>
    <dbReference type="NCBI Taxonomy" id="392500"/>
    <lineage>
        <taxon>Bacteria</taxon>
        <taxon>Pseudomonadati</taxon>
        <taxon>Pseudomonadota</taxon>
        <taxon>Gammaproteobacteria</taxon>
        <taxon>Alteromonadales</taxon>
        <taxon>Shewanellaceae</taxon>
        <taxon>Shewanella</taxon>
    </lineage>
</organism>
<protein>
    <submittedName>
        <fullName evidence="11">Cytochrome-c peroxidase</fullName>
        <ecNumber evidence="11">1.11.1.5</ecNumber>
    </submittedName>
</protein>
<dbReference type="InterPro" id="IPR023929">
    <property type="entry name" value="MbnH-like"/>
</dbReference>
<dbReference type="SUPFAM" id="SSF46626">
    <property type="entry name" value="Cytochrome c"/>
    <property type="match status" value="2"/>
</dbReference>
<evidence type="ECO:0000256" key="4">
    <source>
        <dbReference type="ARBA" id="ARBA00022729"/>
    </source>
</evidence>
<dbReference type="GO" id="GO:0004130">
    <property type="term" value="F:cytochrome-c peroxidase activity"/>
    <property type="evidence" value="ECO:0007669"/>
    <property type="project" value="UniProtKB-EC"/>
</dbReference>
<keyword evidence="12" id="KW-1185">Reference proteome</keyword>
<evidence type="ECO:0000256" key="1">
    <source>
        <dbReference type="ARBA" id="ARBA00004418"/>
    </source>
</evidence>
<dbReference type="STRING" id="392500.Swoo_0005"/>
<evidence type="ECO:0000256" key="9">
    <source>
        <dbReference type="PIRSR" id="PIRSR000294-2"/>
    </source>
</evidence>
<dbReference type="PeroxiBase" id="4991">
    <property type="entry name" value="SwoDiHPOX"/>
</dbReference>
<dbReference type="GO" id="GO:0046872">
    <property type="term" value="F:metal ion binding"/>
    <property type="evidence" value="ECO:0007669"/>
    <property type="project" value="UniProtKB-KW"/>
</dbReference>
<comment type="cofactor">
    <cofactor evidence="8">
        <name>heme</name>
        <dbReference type="ChEBI" id="CHEBI:30413"/>
    </cofactor>
    <text evidence="8">Binds 2 heme groups.</text>
</comment>
<dbReference type="InterPro" id="IPR009056">
    <property type="entry name" value="Cyt_c-like_dom"/>
</dbReference>
<dbReference type="HOGENOM" id="CLU_034652_3_1_6"/>
<dbReference type="RefSeq" id="WP_012322655.1">
    <property type="nucleotide sequence ID" value="NC_010506.1"/>
</dbReference>
<dbReference type="InterPro" id="IPR004852">
    <property type="entry name" value="Di-haem_cyt_c_peroxidsae"/>
</dbReference>
<evidence type="ECO:0000256" key="7">
    <source>
        <dbReference type="ARBA" id="ARBA00023004"/>
    </source>
</evidence>
<comment type="subcellular location">
    <subcellularLocation>
        <location evidence="1">Periplasm</location>
    </subcellularLocation>
</comment>